<gene>
    <name evidence="1" type="ORF">OKJ48_00490</name>
</gene>
<dbReference type="Pfam" id="PF00514">
    <property type="entry name" value="Arm"/>
    <property type="match status" value="1"/>
</dbReference>
<organism evidence="1 2">
    <name type="scientific">Streptomyces kunmingensis</name>
    <dbReference type="NCBI Taxonomy" id="68225"/>
    <lineage>
        <taxon>Bacteria</taxon>
        <taxon>Bacillati</taxon>
        <taxon>Actinomycetota</taxon>
        <taxon>Actinomycetes</taxon>
        <taxon>Kitasatosporales</taxon>
        <taxon>Streptomycetaceae</taxon>
        <taxon>Streptomyces</taxon>
    </lineage>
</organism>
<accession>A0ABU6C3H0</accession>
<proteinExistence type="predicted"/>
<dbReference type="RefSeq" id="WP_324765722.1">
    <property type="nucleotide sequence ID" value="NZ_BAAATS010000022.1"/>
</dbReference>
<comment type="caution">
    <text evidence="1">The sequence shown here is derived from an EMBL/GenBank/DDBJ whole genome shotgun (WGS) entry which is preliminary data.</text>
</comment>
<reference evidence="1 2" key="1">
    <citation type="submission" date="2022-10" db="EMBL/GenBank/DDBJ databases">
        <authorList>
            <person name="Xie J."/>
            <person name="Shen N."/>
        </authorList>
    </citation>
    <scope>NUCLEOTIDE SEQUENCE [LARGE SCALE GENOMIC DNA]</scope>
    <source>
        <strain evidence="1 2">DSM 41681</strain>
    </source>
</reference>
<dbReference type="EMBL" id="JAOZYB010000001">
    <property type="protein sequence ID" value="MEB3958742.1"/>
    <property type="molecule type" value="Genomic_DNA"/>
</dbReference>
<keyword evidence="2" id="KW-1185">Reference proteome</keyword>
<dbReference type="InterPro" id="IPR000225">
    <property type="entry name" value="Armadillo"/>
</dbReference>
<evidence type="ECO:0008006" key="3">
    <source>
        <dbReference type="Google" id="ProtNLM"/>
    </source>
</evidence>
<evidence type="ECO:0000313" key="1">
    <source>
        <dbReference type="EMBL" id="MEB3958742.1"/>
    </source>
</evidence>
<protein>
    <recommendedName>
        <fullName evidence="3">PBS lyase</fullName>
    </recommendedName>
</protein>
<name>A0ABU6C3H0_9ACTN</name>
<dbReference type="Proteomes" id="UP001352223">
    <property type="component" value="Unassembled WGS sequence"/>
</dbReference>
<sequence>MDLAHPLDGLDARPWSALSHAYGTAEDIPDALRALTGADVEAADEALSGLYGSVLHQGTVYTASAEAVPFLAGIAVAGHRTADVLALLGGMAESEDEYGVAPGAVRAAVAEQLPLLLPLLACPDPEVRRTAAWAVSHTRAPVIALPSLRARWDEERESSARAEVLAGIARLDPQIGAAAAAAVLDSSQPAEVRRSAVFASLDAGTPWTEAMHTTMLSLLPADSMRPAFDLDRGEPLAAVVEALLGRSRDMERKAAFALVDAALLDDRAEVRAEGLWAADRACMVSRSAPRRLVRNLRAAAVDEESVVALSSLLGRLGSVAAPAADVLAPLAGRNPDRDDDHADRALAALVLVAPAQSAPLLAAGFGRRPRALDAAAGFRSPEDSAFPCSDELLHAVRVRLARPEALSGNEPWQLTNLLAGWGAEAAPALPELCAALPHLPAQAARAVAAVAADCAPADRVRAVTSLRAVAGEQGVLPAAEALHDLTGELAPLLLCLEQHLRGGAGQLGEAARMAGALGPRAATLAPVLREALNGTGGDTTPALDTDTALAEALWRVTGDVDEVVAVLDSVFARAERNSWSRWSVVRAARTTALLGPAGRSLAARLEATLDDPAQAPAAVLALTAVAEPASLNRASLAEAALRSAESDADPTGACDALEALGPDTLTGEQVRRLAALADGDARVIRSGVEDRVIRQDEALRNRARALLTACTGPAAP</sequence>
<evidence type="ECO:0000313" key="2">
    <source>
        <dbReference type="Proteomes" id="UP001352223"/>
    </source>
</evidence>